<comment type="catalytic activity">
    <reaction evidence="10">
        <text>D-ribose 5-phosphate + ATP = 5-phospho-alpha-D-ribose 1-diphosphate + AMP + H(+)</text>
        <dbReference type="Rhea" id="RHEA:15609"/>
        <dbReference type="ChEBI" id="CHEBI:15378"/>
        <dbReference type="ChEBI" id="CHEBI:30616"/>
        <dbReference type="ChEBI" id="CHEBI:58017"/>
        <dbReference type="ChEBI" id="CHEBI:78346"/>
        <dbReference type="ChEBI" id="CHEBI:456215"/>
        <dbReference type="EC" id="2.7.6.1"/>
    </reaction>
</comment>
<evidence type="ECO:0000256" key="4">
    <source>
        <dbReference type="ARBA" id="ARBA00022723"/>
    </source>
</evidence>
<dbReference type="GO" id="GO:0000287">
    <property type="term" value="F:magnesium ion binding"/>
    <property type="evidence" value="ECO:0007669"/>
    <property type="project" value="InterPro"/>
</dbReference>
<accession>A0A7J4IW10</accession>
<dbReference type="GO" id="GO:0005524">
    <property type="term" value="F:ATP binding"/>
    <property type="evidence" value="ECO:0007669"/>
    <property type="project" value="UniProtKB-KW"/>
</dbReference>
<protein>
    <recommendedName>
        <fullName evidence="1">ribose-phosphate diphosphokinase</fullName>
        <ecNumber evidence="1">2.7.6.1</ecNumber>
    </recommendedName>
</protein>
<dbReference type="SMART" id="SM01400">
    <property type="entry name" value="Pribosyltran_N"/>
    <property type="match status" value="1"/>
</dbReference>
<evidence type="ECO:0000313" key="12">
    <source>
        <dbReference type="EMBL" id="HIH08539.1"/>
    </source>
</evidence>
<organism evidence="12 13">
    <name type="scientific">Candidatus Iainarchaeum sp</name>
    <dbReference type="NCBI Taxonomy" id="3101447"/>
    <lineage>
        <taxon>Archaea</taxon>
        <taxon>Candidatus Iainarchaeota</taxon>
        <taxon>Candidatus Iainarchaeia</taxon>
        <taxon>Candidatus Iainarchaeales</taxon>
        <taxon>Candidatus Iainarchaeaceae</taxon>
        <taxon>Candidatus Iainarchaeum</taxon>
    </lineage>
</organism>
<dbReference type="NCBIfam" id="TIGR01251">
    <property type="entry name" value="ribP_PPkin"/>
    <property type="match status" value="1"/>
</dbReference>
<keyword evidence="7 12" id="KW-0418">Kinase</keyword>
<proteinExistence type="inferred from homology"/>
<dbReference type="InterPro" id="IPR029057">
    <property type="entry name" value="PRTase-like"/>
</dbReference>
<gene>
    <name evidence="12" type="ORF">HA237_04170</name>
</gene>
<evidence type="ECO:0000256" key="10">
    <source>
        <dbReference type="ARBA" id="ARBA00049535"/>
    </source>
</evidence>
<keyword evidence="8" id="KW-0067">ATP-binding</keyword>
<dbReference type="FunFam" id="3.40.50.2020:FF:000007">
    <property type="entry name" value="Ribose-phosphate pyrophosphokinase"/>
    <property type="match status" value="1"/>
</dbReference>
<reference evidence="13" key="1">
    <citation type="journal article" date="2020" name="bioRxiv">
        <title>A rank-normalized archaeal taxonomy based on genome phylogeny resolves widespread incomplete and uneven classifications.</title>
        <authorList>
            <person name="Rinke C."/>
            <person name="Chuvochina M."/>
            <person name="Mussig A.J."/>
            <person name="Chaumeil P.-A."/>
            <person name="Waite D.W."/>
            <person name="Whitman W.B."/>
            <person name="Parks D.H."/>
            <person name="Hugenholtz P."/>
        </authorList>
    </citation>
    <scope>NUCLEOTIDE SEQUENCE [LARGE SCALE GENOMIC DNA]</scope>
</reference>
<dbReference type="GO" id="GO:0004749">
    <property type="term" value="F:ribose phosphate diphosphokinase activity"/>
    <property type="evidence" value="ECO:0007669"/>
    <property type="project" value="UniProtKB-EC"/>
</dbReference>
<dbReference type="FunFam" id="3.40.50.2020:FF:000002">
    <property type="entry name" value="Ribose-phosphate pyrophosphokinase"/>
    <property type="match status" value="1"/>
</dbReference>
<dbReference type="CDD" id="cd06223">
    <property type="entry name" value="PRTases_typeI"/>
    <property type="match status" value="1"/>
</dbReference>
<keyword evidence="6" id="KW-0547">Nucleotide-binding</keyword>
<keyword evidence="3" id="KW-0808">Transferase</keyword>
<dbReference type="InterPro" id="IPR037515">
    <property type="entry name" value="Rib-P_diPkinase_bac"/>
</dbReference>
<dbReference type="HAMAP" id="MF_00583_B">
    <property type="entry name" value="RibP_PPkinase_B"/>
    <property type="match status" value="1"/>
</dbReference>
<dbReference type="GO" id="GO:0006015">
    <property type="term" value="P:5-phosphoribose 1-diphosphate biosynthetic process"/>
    <property type="evidence" value="ECO:0007669"/>
    <property type="project" value="TreeGrafter"/>
</dbReference>
<evidence type="ECO:0000313" key="13">
    <source>
        <dbReference type="Proteomes" id="UP000577419"/>
    </source>
</evidence>
<dbReference type="Pfam" id="PF14572">
    <property type="entry name" value="Pribosyl_synth"/>
    <property type="match status" value="1"/>
</dbReference>
<sequence>MKLFSGRANRPLAEEIAKTLKTKLGKIEIKNFADGETYVNVLEQVRGYDVFLIQPTSFPADSNLMELLIMIDACKRASAARVTAVIPYFGYSKQDRKANHREPITAKLAANLITAAGADGVFTMDLHSDQIQGFFDIRLDFLYASQIIVDYVKKKNLKNLIVVAPDLGSSRRARSYAKRLNAGIALIDKRRPKPNVAEVLNLIGDVKGKSCLIVDDEINTGGTIVNAANAVLKHGAKEVFACCTHAVFAGDAVKKLERSPLKEIIVTNTIALPQEKRTRKVKVLSVAPLIAASIKAIHTETSVSSLLNPAK</sequence>
<keyword evidence="9" id="KW-0460">Magnesium</keyword>
<feature type="domain" description="Ribose-phosphate pyrophosphokinase N-terminal" evidence="11">
    <location>
        <begin position="1"/>
        <end position="117"/>
    </location>
</feature>
<comment type="caution">
    <text evidence="12">The sequence shown here is derived from an EMBL/GenBank/DDBJ whole genome shotgun (WGS) entry which is preliminary data.</text>
</comment>
<evidence type="ECO:0000256" key="5">
    <source>
        <dbReference type="ARBA" id="ARBA00022727"/>
    </source>
</evidence>
<dbReference type="NCBIfam" id="NF002320">
    <property type="entry name" value="PRK01259.1"/>
    <property type="match status" value="1"/>
</dbReference>
<evidence type="ECO:0000256" key="9">
    <source>
        <dbReference type="ARBA" id="ARBA00022842"/>
    </source>
</evidence>
<dbReference type="SUPFAM" id="SSF53271">
    <property type="entry name" value="PRTase-like"/>
    <property type="match status" value="1"/>
</dbReference>
<dbReference type="Gene3D" id="3.40.50.2020">
    <property type="match status" value="2"/>
</dbReference>
<keyword evidence="2" id="KW-0963">Cytoplasm</keyword>
<dbReference type="GO" id="GO:0006164">
    <property type="term" value="P:purine nucleotide biosynthetic process"/>
    <property type="evidence" value="ECO:0007669"/>
    <property type="project" value="TreeGrafter"/>
</dbReference>
<dbReference type="InterPro" id="IPR029099">
    <property type="entry name" value="Pribosyltran_N"/>
</dbReference>
<evidence type="ECO:0000256" key="7">
    <source>
        <dbReference type="ARBA" id="ARBA00022777"/>
    </source>
</evidence>
<evidence type="ECO:0000259" key="11">
    <source>
        <dbReference type="Pfam" id="PF13793"/>
    </source>
</evidence>
<evidence type="ECO:0000256" key="3">
    <source>
        <dbReference type="ARBA" id="ARBA00022679"/>
    </source>
</evidence>
<keyword evidence="5" id="KW-0545">Nucleotide biosynthesis</keyword>
<dbReference type="InterPro" id="IPR000836">
    <property type="entry name" value="PRTase_dom"/>
</dbReference>
<dbReference type="Proteomes" id="UP000577419">
    <property type="component" value="Unassembled WGS sequence"/>
</dbReference>
<dbReference type="Pfam" id="PF13793">
    <property type="entry name" value="Pribosyltran_N"/>
    <property type="match status" value="1"/>
</dbReference>
<evidence type="ECO:0000256" key="6">
    <source>
        <dbReference type="ARBA" id="ARBA00022741"/>
    </source>
</evidence>
<dbReference type="EMBL" id="DUFG01000019">
    <property type="protein sequence ID" value="HIH08539.1"/>
    <property type="molecule type" value="Genomic_DNA"/>
</dbReference>
<evidence type="ECO:0000256" key="8">
    <source>
        <dbReference type="ARBA" id="ARBA00022840"/>
    </source>
</evidence>
<dbReference type="EC" id="2.7.6.1" evidence="1"/>
<evidence type="ECO:0000256" key="1">
    <source>
        <dbReference type="ARBA" id="ARBA00013247"/>
    </source>
</evidence>
<name>A0A7J4IW10_9ARCH</name>
<dbReference type="AlphaFoldDB" id="A0A7J4IW10"/>
<evidence type="ECO:0000256" key="2">
    <source>
        <dbReference type="ARBA" id="ARBA00022490"/>
    </source>
</evidence>
<dbReference type="PANTHER" id="PTHR10210:SF41">
    <property type="entry name" value="RIBOSE-PHOSPHATE PYROPHOSPHOKINASE 1, CHLOROPLASTIC"/>
    <property type="match status" value="1"/>
</dbReference>
<dbReference type="InterPro" id="IPR005946">
    <property type="entry name" value="Rib-P_diPkinase"/>
</dbReference>
<dbReference type="GO" id="GO:0002189">
    <property type="term" value="C:ribose phosphate diphosphokinase complex"/>
    <property type="evidence" value="ECO:0007669"/>
    <property type="project" value="TreeGrafter"/>
</dbReference>
<dbReference type="PANTHER" id="PTHR10210">
    <property type="entry name" value="RIBOSE-PHOSPHATE DIPHOSPHOKINASE FAMILY MEMBER"/>
    <property type="match status" value="1"/>
</dbReference>
<dbReference type="GO" id="GO:0016301">
    <property type="term" value="F:kinase activity"/>
    <property type="evidence" value="ECO:0007669"/>
    <property type="project" value="UniProtKB-KW"/>
</dbReference>
<dbReference type="GO" id="GO:0005737">
    <property type="term" value="C:cytoplasm"/>
    <property type="evidence" value="ECO:0007669"/>
    <property type="project" value="TreeGrafter"/>
</dbReference>
<keyword evidence="4" id="KW-0479">Metal-binding</keyword>